<dbReference type="EMBL" id="BCSX01000024">
    <property type="protein sequence ID" value="GAS88838.1"/>
    <property type="molecule type" value="Genomic_DNA"/>
</dbReference>
<dbReference type="Pfam" id="PF00069">
    <property type="entry name" value="Pkinase"/>
    <property type="match status" value="1"/>
</dbReference>
<evidence type="ECO:0000259" key="8">
    <source>
        <dbReference type="PROSITE" id="PS50011"/>
    </source>
</evidence>
<dbReference type="Gene3D" id="1.10.510.10">
    <property type="entry name" value="Transferase(Phosphotransferase) domain 1"/>
    <property type="match status" value="1"/>
</dbReference>
<evidence type="ECO:0000256" key="4">
    <source>
        <dbReference type="ARBA" id="ARBA00022741"/>
    </source>
</evidence>
<keyword evidence="4 7" id="KW-0547">Nucleotide-binding</keyword>
<dbReference type="PANTHER" id="PTHR43289:SF6">
    <property type="entry name" value="SERINE_THREONINE-PROTEIN KINASE NEKL-3"/>
    <property type="match status" value="1"/>
</dbReference>
<keyword evidence="5 9" id="KW-0418">Kinase</keyword>
<keyword evidence="10" id="KW-1185">Reference proteome</keyword>
<evidence type="ECO:0000256" key="5">
    <source>
        <dbReference type="ARBA" id="ARBA00022777"/>
    </source>
</evidence>
<dbReference type="STRING" id="146020.RMCB_2934"/>
<dbReference type="SMART" id="SM00220">
    <property type="entry name" value="S_TKc"/>
    <property type="match status" value="1"/>
</dbReference>
<dbReference type="PROSITE" id="PS00107">
    <property type="entry name" value="PROTEIN_KINASE_ATP"/>
    <property type="match status" value="1"/>
</dbReference>
<evidence type="ECO:0000256" key="2">
    <source>
        <dbReference type="ARBA" id="ARBA00022527"/>
    </source>
</evidence>
<evidence type="ECO:0000256" key="3">
    <source>
        <dbReference type="ARBA" id="ARBA00022679"/>
    </source>
</evidence>
<keyword evidence="3" id="KW-0808">Transferase</keyword>
<feature type="binding site" evidence="7">
    <location>
        <position position="85"/>
    </location>
    <ligand>
        <name>ATP</name>
        <dbReference type="ChEBI" id="CHEBI:30616"/>
    </ligand>
</feature>
<gene>
    <name evidence="9" type="ORF">RMCB_2934</name>
</gene>
<dbReference type="InterPro" id="IPR017441">
    <property type="entry name" value="Protein_kinase_ATP_BS"/>
</dbReference>
<dbReference type="InterPro" id="IPR011009">
    <property type="entry name" value="Kinase-like_dom_sf"/>
</dbReference>
<proteinExistence type="predicted"/>
<dbReference type="PROSITE" id="PS50011">
    <property type="entry name" value="PROTEIN_KINASE_DOM"/>
    <property type="match status" value="1"/>
</dbReference>
<accession>A0A100VZH6</accession>
<dbReference type="Proteomes" id="UP000069620">
    <property type="component" value="Unassembled WGS sequence"/>
</dbReference>
<evidence type="ECO:0000256" key="1">
    <source>
        <dbReference type="ARBA" id="ARBA00012513"/>
    </source>
</evidence>
<organism evidence="9 10">
    <name type="scientific">Mycolicibacterium brisbanense</name>
    <dbReference type="NCBI Taxonomy" id="146020"/>
    <lineage>
        <taxon>Bacteria</taxon>
        <taxon>Bacillati</taxon>
        <taxon>Actinomycetota</taxon>
        <taxon>Actinomycetes</taxon>
        <taxon>Mycobacteriales</taxon>
        <taxon>Mycobacteriaceae</taxon>
        <taxon>Mycolicibacterium</taxon>
    </lineage>
</organism>
<keyword evidence="2 9" id="KW-0723">Serine/threonine-protein kinase</keyword>
<dbReference type="InterPro" id="IPR008271">
    <property type="entry name" value="Ser/Thr_kinase_AS"/>
</dbReference>
<reference evidence="10" key="1">
    <citation type="journal article" date="2016" name="Genome Announc.">
        <title>Draft Genome Sequences of Five Rapidly Growing Mycobacterium Species, M. thermoresistibile, M. fortuitum subsp. acetamidolyticum, M. canariasense, M. brisbanense, and M. novocastrense.</title>
        <authorList>
            <person name="Katahira K."/>
            <person name="Ogura Y."/>
            <person name="Gotoh Y."/>
            <person name="Hayashi T."/>
        </authorList>
    </citation>
    <scope>NUCLEOTIDE SEQUENCE [LARGE SCALE GENOMIC DNA]</scope>
    <source>
        <strain evidence="10">JCM15654</strain>
    </source>
</reference>
<protein>
    <recommendedName>
        <fullName evidence="1">non-specific serine/threonine protein kinase</fullName>
        <ecNumber evidence="1">2.7.11.1</ecNumber>
    </recommendedName>
</protein>
<dbReference type="GO" id="GO:0005524">
    <property type="term" value="F:ATP binding"/>
    <property type="evidence" value="ECO:0007669"/>
    <property type="project" value="UniProtKB-UniRule"/>
</dbReference>
<evidence type="ECO:0000256" key="7">
    <source>
        <dbReference type="PROSITE-ProRule" id="PRU10141"/>
    </source>
</evidence>
<evidence type="ECO:0000313" key="9">
    <source>
        <dbReference type="EMBL" id="GAS88838.1"/>
    </source>
</evidence>
<dbReference type="InterPro" id="IPR000719">
    <property type="entry name" value="Prot_kinase_dom"/>
</dbReference>
<dbReference type="GO" id="GO:0004674">
    <property type="term" value="F:protein serine/threonine kinase activity"/>
    <property type="evidence" value="ECO:0007669"/>
    <property type="project" value="UniProtKB-KW"/>
</dbReference>
<dbReference type="PANTHER" id="PTHR43289">
    <property type="entry name" value="MITOGEN-ACTIVATED PROTEIN KINASE KINASE KINASE 20-RELATED"/>
    <property type="match status" value="1"/>
</dbReference>
<dbReference type="EC" id="2.7.11.1" evidence="1"/>
<dbReference type="GO" id="GO:0080090">
    <property type="term" value="P:regulation of primary metabolic process"/>
    <property type="evidence" value="ECO:0007669"/>
    <property type="project" value="UniProtKB-ARBA"/>
</dbReference>
<dbReference type="CDD" id="cd14014">
    <property type="entry name" value="STKc_PknB_like"/>
    <property type="match status" value="1"/>
</dbReference>
<sequence length="330" mass="35754">MTLPGTRTVTDPVGTHSDAVLPSDADTATTLSLRTANRQRTYAVTVVSPGAGSIAEYEVDEVLGRGGWAVVYRAHGPDGGVVALKVLNESHRRPDQLARLQREFDFARRLTHPNIVRVYAASEVWLAMELIDGGTIGTLTMTSDRLKALTQIAAALDHAHRCGIVHCDVKPSNILVDKPFSRAVLIDFGVAHSVSEDVAIRLANDSGRLTLDPAKRITRQSREPHAQVQASLPYSAPELLSGRAPSAATDQYSLACTAIEMLTGSPPFTANTAMGLVEHQLHSPPPRISRQVSWIPHAVDSILAKAMAKSPDMRYNSCTEFMKLITRALR</sequence>
<keyword evidence="6 7" id="KW-0067">ATP-binding</keyword>
<evidence type="ECO:0000313" key="10">
    <source>
        <dbReference type="Proteomes" id="UP000069620"/>
    </source>
</evidence>
<name>A0A100VZH6_9MYCO</name>
<dbReference type="Gene3D" id="3.30.200.20">
    <property type="entry name" value="Phosphorylase Kinase, domain 1"/>
    <property type="match status" value="1"/>
</dbReference>
<dbReference type="SUPFAM" id="SSF56112">
    <property type="entry name" value="Protein kinase-like (PK-like)"/>
    <property type="match status" value="1"/>
</dbReference>
<feature type="domain" description="Protein kinase" evidence="8">
    <location>
        <begin position="57"/>
        <end position="325"/>
    </location>
</feature>
<reference evidence="10" key="2">
    <citation type="submission" date="2016-02" db="EMBL/GenBank/DDBJ databases">
        <title>Draft genome sequence of five rapidly growing Mycobacterium species.</title>
        <authorList>
            <person name="Katahira K."/>
            <person name="Gotou Y."/>
            <person name="Iida K."/>
            <person name="Ogura Y."/>
            <person name="Hayashi T."/>
        </authorList>
    </citation>
    <scope>NUCLEOTIDE SEQUENCE [LARGE SCALE GENOMIC DNA]</scope>
    <source>
        <strain evidence="10">JCM15654</strain>
    </source>
</reference>
<comment type="caution">
    <text evidence="9">The sequence shown here is derived from an EMBL/GenBank/DDBJ whole genome shotgun (WGS) entry which is preliminary data.</text>
</comment>
<dbReference type="PROSITE" id="PS00108">
    <property type="entry name" value="PROTEIN_KINASE_ST"/>
    <property type="match status" value="1"/>
</dbReference>
<evidence type="ECO:0000256" key="6">
    <source>
        <dbReference type="ARBA" id="ARBA00022840"/>
    </source>
</evidence>
<dbReference type="AlphaFoldDB" id="A0A100VZH6"/>